<dbReference type="CDD" id="cd20628">
    <property type="entry name" value="CYP4"/>
    <property type="match status" value="1"/>
</dbReference>
<comment type="cofactor">
    <cofactor evidence="1 14">
        <name>heme</name>
        <dbReference type="ChEBI" id="CHEBI:30413"/>
    </cofactor>
</comment>
<keyword evidence="7 14" id="KW-0479">Metal-binding</keyword>
<dbReference type="Pfam" id="PF00067">
    <property type="entry name" value="p450"/>
    <property type="match status" value="1"/>
</dbReference>
<name>A0A7M7H6R4_NASVI</name>
<keyword evidence="11 14" id="KW-0408">Iron</keyword>
<organism evidence="16 17">
    <name type="scientific">Nasonia vitripennis</name>
    <name type="common">Parasitic wasp</name>
    <dbReference type="NCBI Taxonomy" id="7425"/>
    <lineage>
        <taxon>Eukaryota</taxon>
        <taxon>Metazoa</taxon>
        <taxon>Ecdysozoa</taxon>
        <taxon>Arthropoda</taxon>
        <taxon>Hexapoda</taxon>
        <taxon>Insecta</taxon>
        <taxon>Pterygota</taxon>
        <taxon>Neoptera</taxon>
        <taxon>Endopterygota</taxon>
        <taxon>Hymenoptera</taxon>
        <taxon>Apocrita</taxon>
        <taxon>Proctotrupomorpha</taxon>
        <taxon>Chalcidoidea</taxon>
        <taxon>Pteromalidae</taxon>
        <taxon>Pteromalinae</taxon>
        <taxon>Nasonia</taxon>
    </lineage>
</organism>
<dbReference type="PRINTS" id="PR00385">
    <property type="entry name" value="P450"/>
</dbReference>
<dbReference type="EnsemblMetazoa" id="XM_008204669">
    <property type="protein sequence ID" value="XP_008202891"/>
    <property type="gene ID" value="LOC100123128"/>
</dbReference>
<dbReference type="PANTHER" id="PTHR24291">
    <property type="entry name" value="CYTOCHROME P450 FAMILY 4"/>
    <property type="match status" value="1"/>
</dbReference>
<dbReference type="GO" id="GO:0005506">
    <property type="term" value="F:iron ion binding"/>
    <property type="evidence" value="ECO:0007669"/>
    <property type="project" value="InterPro"/>
</dbReference>
<feature type="binding site" description="axial binding residue" evidence="14">
    <location>
        <position position="456"/>
    </location>
    <ligand>
        <name>heme</name>
        <dbReference type="ChEBI" id="CHEBI:30413"/>
    </ligand>
    <ligandPart>
        <name>Fe</name>
        <dbReference type="ChEBI" id="CHEBI:18248"/>
    </ligandPart>
</feature>
<dbReference type="PRINTS" id="PR00463">
    <property type="entry name" value="EP450I"/>
</dbReference>
<evidence type="ECO:0000256" key="9">
    <source>
        <dbReference type="ARBA" id="ARBA00022848"/>
    </source>
</evidence>
<dbReference type="GO" id="GO:0004497">
    <property type="term" value="F:monooxygenase activity"/>
    <property type="evidence" value="ECO:0007669"/>
    <property type="project" value="UniProtKB-KW"/>
</dbReference>
<evidence type="ECO:0000256" key="3">
    <source>
        <dbReference type="ARBA" id="ARBA00004174"/>
    </source>
</evidence>
<keyword evidence="8" id="KW-0256">Endoplasmic reticulum</keyword>
<evidence type="ECO:0000256" key="13">
    <source>
        <dbReference type="ARBA" id="ARBA00023136"/>
    </source>
</evidence>
<proteinExistence type="inferred from homology"/>
<dbReference type="PROSITE" id="PS00086">
    <property type="entry name" value="CYTOCHROME_P450"/>
    <property type="match status" value="1"/>
</dbReference>
<keyword evidence="12 15" id="KW-0503">Monooxygenase</keyword>
<dbReference type="AlphaFoldDB" id="A0A7M7H6R4"/>
<dbReference type="PANTHER" id="PTHR24291:SF189">
    <property type="entry name" value="CYTOCHROME P450 4C3-RELATED"/>
    <property type="match status" value="1"/>
</dbReference>
<keyword evidence="13" id="KW-0472">Membrane</keyword>
<dbReference type="KEGG" id="nvi:100123128"/>
<dbReference type="InterPro" id="IPR050196">
    <property type="entry name" value="Cytochrome_P450_Monoox"/>
</dbReference>
<evidence type="ECO:0000256" key="14">
    <source>
        <dbReference type="PIRSR" id="PIRSR602401-1"/>
    </source>
</evidence>
<evidence type="ECO:0000313" key="17">
    <source>
        <dbReference type="Proteomes" id="UP000002358"/>
    </source>
</evidence>
<evidence type="ECO:0000256" key="7">
    <source>
        <dbReference type="ARBA" id="ARBA00022723"/>
    </source>
</evidence>
<dbReference type="GO" id="GO:0016705">
    <property type="term" value="F:oxidoreductase activity, acting on paired donors, with incorporation or reduction of molecular oxygen"/>
    <property type="evidence" value="ECO:0007669"/>
    <property type="project" value="InterPro"/>
</dbReference>
<dbReference type="SMR" id="A0A7M7H6R4"/>
<dbReference type="SUPFAM" id="SSF48264">
    <property type="entry name" value="Cytochrome P450"/>
    <property type="match status" value="1"/>
</dbReference>
<dbReference type="RefSeq" id="XP_008202891.1">
    <property type="nucleotide sequence ID" value="XM_008204669.4"/>
</dbReference>
<evidence type="ECO:0000256" key="10">
    <source>
        <dbReference type="ARBA" id="ARBA00023002"/>
    </source>
</evidence>
<comment type="function">
    <text evidence="2">May be involved in the metabolism of insect hormones and in the breakdown of synthetic insecticides.</text>
</comment>
<evidence type="ECO:0000256" key="5">
    <source>
        <dbReference type="ARBA" id="ARBA00010617"/>
    </source>
</evidence>
<evidence type="ECO:0008006" key="18">
    <source>
        <dbReference type="Google" id="ProtNLM"/>
    </source>
</evidence>
<dbReference type="InterPro" id="IPR036396">
    <property type="entry name" value="Cyt_P450_sf"/>
</dbReference>
<dbReference type="InterPro" id="IPR002401">
    <property type="entry name" value="Cyt_P450_E_grp-I"/>
</dbReference>
<evidence type="ECO:0000256" key="11">
    <source>
        <dbReference type="ARBA" id="ARBA00023004"/>
    </source>
</evidence>
<dbReference type="GO" id="GO:0005789">
    <property type="term" value="C:endoplasmic reticulum membrane"/>
    <property type="evidence" value="ECO:0007669"/>
    <property type="project" value="UniProtKB-SubCell"/>
</dbReference>
<evidence type="ECO:0000256" key="4">
    <source>
        <dbReference type="ARBA" id="ARBA00004406"/>
    </source>
</evidence>
<evidence type="ECO:0000256" key="1">
    <source>
        <dbReference type="ARBA" id="ARBA00001971"/>
    </source>
</evidence>
<comment type="subcellular location">
    <subcellularLocation>
        <location evidence="4">Endoplasmic reticulum membrane</location>
        <topology evidence="4">Peripheral membrane protein</topology>
    </subcellularLocation>
    <subcellularLocation>
        <location evidence="3">Microsome membrane</location>
        <topology evidence="3">Peripheral membrane protein</topology>
    </subcellularLocation>
</comment>
<keyword evidence="10 15" id="KW-0560">Oxidoreductase</keyword>
<evidence type="ECO:0000256" key="15">
    <source>
        <dbReference type="RuleBase" id="RU000461"/>
    </source>
</evidence>
<dbReference type="InParanoid" id="A0A7M7H6R4"/>
<dbReference type="GO" id="GO:0020037">
    <property type="term" value="F:heme binding"/>
    <property type="evidence" value="ECO:0007669"/>
    <property type="project" value="InterPro"/>
</dbReference>
<keyword evidence="9" id="KW-0492">Microsome</keyword>
<evidence type="ECO:0000256" key="6">
    <source>
        <dbReference type="ARBA" id="ARBA00022617"/>
    </source>
</evidence>
<keyword evidence="17" id="KW-1185">Reference proteome</keyword>
<comment type="similarity">
    <text evidence="5 15">Belongs to the cytochrome P450 family.</text>
</comment>
<evidence type="ECO:0000313" key="16">
    <source>
        <dbReference type="EnsemblMetazoa" id="XP_008202891"/>
    </source>
</evidence>
<dbReference type="InterPro" id="IPR017972">
    <property type="entry name" value="Cyt_P450_CS"/>
</dbReference>
<keyword evidence="6 14" id="KW-0349">Heme</keyword>
<reference evidence="16" key="1">
    <citation type="submission" date="2021-01" db="UniProtKB">
        <authorList>
            <consortium name="EnsemblMetazoa"/>
        </authorList>
    </citation>
    <scope>IDENTIFICATION</scope>
</reference>
<dbReference type="GeneID" id="100123128"/>
<accession>A0A7M7H6R4</accession>
<dbReference type="Proteomes" id="UP000002358">
    <property type="component" value="Chromosome 1"/>
</dbReference>
<dbReference type="Gene3D" id="1.10.630.10">
    <property type="entry name" value="Cytochrome P450"/>
    <property type="match status" value="1"/>
</dbReference>
<sequence length="511" mass="59755">MALLYLLLVFIVIGLIAFHVRVRYGRVGSMVAKIPGPYPLPFLGNLLSFAGNREELWNKLRALMKGCSIKRMWFPTRAWIFIQDADDMEVLLTSKVNVNKGQAYNLALKWLHTGLLTSKREKWTERRKIVNTGFHYNVMKKYVEISIEYTKQFVEEIKSHGDECVLNILPLLSDLTLQIICESALGISLDKLDNKVLQEYKEAIREIDDIFVYRGARPYITDWMMYFLPLGRRQDHAIKILHEFTDRIIRERKEYHANFQENRSYQHFVDDVEESAEDDSFKGTKKRLVMLDVLLSAEQDGLIDEKGIREEVDLLVLAGHDTTSISMVIMLMLLAENPEAQDRARAEVIQVFSENGGKLDIKEIQKFEYLDRCIKEAMRLYPAIGNFIRHLNEDVQLKKYLLPAGVDVAFFVYDLHRDPKHWQEPEKFDPDRFLEENVKKRHPFAYMPFSAGPRNCIGQKFAMFEMKVILSHVLYNFYLEPVDLTASIRFEVNVILRLSHPVHVKFIRRDV</sequence>
<dbReference type="InterPro" id="IPR001128">
    <property type="entry name" value="Cyt_P450"/>
</dbReference>
<evidence type="ECO:0000256" key="2">
    <source>
        <dbReference type="ARBA" id="ARBA00003690"/>
    </source>
</evidence>
<protein>
    <recommendedName>
        <fullName evidence="18">Cytochrome P450</fullName>
    </recommendedName>
</protein>
<evidence type="ECO:0000256" key="8">
    <source>
        <dbReference type="ARBA" id="ARBA00022824"/>
    </source>
</evidence>
<dbReference type="OrthoDB" id="1470350at2759"/>
<evidence type="ECO:0000256" key="12">
    <source>
        <dbReference type="ARBA" id="ARBA00023033"/>
    </source>
</evidence>